<dbReference type="OrthoDB" id="408631at2759"/>
<protein>
    <recommendedName>
        <fullName evidence="4">F-box domain-containing protein</fullName>
    </recommendedName>
</protein>
<evidence type="ECO:0000256" key="1">
    <source>
        <dbReference type="SAM" id="MobiDB-lite"/>
    </source>
</evidence>
<proteinExistence type="predicted"/>
<feature type="region of interest" description="Disordered" evidence="1">
    <location>
        <begin position="564"/>
        <end position="596"/>
    </location>
</feature>
<sequence>MEAAPPTYEVATLRDPVAIFASYIPPNRLSSATLVSRSWHEIFIAQLWGNPALHFDVEDDRLCAALSTFARNLRNVRLATRQRTHTLHLAHDNGDRYSFHGPEWLDDVLHLLPNLQSLVVRGLSHFDHASLMQVRLVDQPPFNLRLLDISNCTNVTPGALARLLPRCLSLFYLDLSYTPAARQWVVLDTLKHLIGLQVLKLRGLDLDNFHVFMLTHTLGRRIRSLDLSENNITDQYLRMLIEKCLSDRSNDNLDARGQDAEVSDLNSGANMLSVSQGDHFESYIRQIFTTDFVARLALEDRPNPGATHLYLSGNYITPVGICELLDSGTLHVADVGGQSLFTDRHFTRRRMASVWQAQSGKTVIAALRDDASAKLRYLRVHHGALAAPARSTGVDDLVPVGKSTLQAPTTFISTITAPSSGDTEDLSGTGALRAPNQCLHPAMLPHLRTLILTDFPAASPNQALIDRLIDFISDCAAQAAHAHAQAKLDWTSPPGRAGQTSTLRHSAAQVFALERIVLELSKDVPVSNPSDAMSSAQGAKRSMTEDADSEVLWSAAAGDFSFFGGESGAANDESNDNGRGQSPSREESQAVHAPVQSQAQVVDNIAVLSAFRKDRKLAHAQHKAIDAGHAHTEGYWPGVVQIVRSTSGIYMEESADFHSGRTRHT</sequence>
<evidence type="ECO:0000313" key="2">
    <source>
        <dbReference type="EMBL" id="OQN96932.1"/>
    </source>
</evidence>
<feature type="region of interest" description="Disordered" evidence="1">
    <location>
        <begin position="526"/>
        <end position="547"/>
    </location>
</feature>
<gene>
    <name evidence="2" type="ORF">B0A48_16906</name>
</gene>
<feature type="compositionally biased region" description="Polar residues" evidence="1">
    <location>
        <begin position="527"/>
        <end position="537"/>
    </location>
</feature>
<reference evidence="3" key="1">
    <citation type="submission" date="2017-03" db="EMBL/GenBank/DDBJ databases">
        <title>Genomes of endolithic fungi from Antarctica.</title>
        <authorList>
            <person name="Coleine C."/>
            <person name="Masonjones S."/>
            <person name="Stajich J.E."/>
        </authorList>
    </citation>
    <scope>NUCLEOTIDE SEQUENCE [LARGE SCALE GENOMIC DNA]</scope>
    <source>
        <strain evidence="3">CCFEE 5527</strain>
    </source>
</reference>
<comment type="caution">
    <text evidence="2">The sequence shown here is derived from an EMBL/GenBank/DDBJ whole genome shotgun (WGS) entry which is preliminary data.</text>
</comment>
<name>A0A1V8SCQ5_9PEZI</name>
<evidence type="ECO:0008006" key="4">
    <source>
        <dbReference type="Google" id="ProtNLM"/>
    </source>
</evidence>
<dbReference type="AlphaFoldDB" id="A0A1V8SCQ5"/>
<dbReference type="EMBL" id="NAJO01000059">
    <property type="protein sequence ID" value="OQN96932.1"/>
    <property type="molecule type" value="Genomic_DNA"/>
</dbReference>
<accession>A0A1V8SCQ5</accession>
<organism evidence="2 3">
    <name type="scientific">Cryoendolithus antarcticus</name>
    <dbReference type="NCBI Taxonomy" id="1507870"/>
    <lineage>
        <taxon>Eukaryota</taxon>
        <taxon>Fungi</taxon>
        <taxon>Dikarya</taxon>
        <taxon>Ascomycota</taxon>
        <taxon>Pezizomycotina</taxon>
        <taxon>Dothideomycetes</taxon>
        <taxon>Dothideomycetidae</taxon>
        <taxon>Cladosporiales</taxon>
        <taxon>Cladosporiaceae</taxon>
        <taxon>Cryoendolithus</taxon>
    </lineage>
</organism>
<dbReference type="Gene3D" id="3.80.10.10">
    <property type="entry name" value="Ribonuclease Inhibitor"/>
    <property type="match status" value="2"/>
</dbReference>
<dbReference type="InParanoid" id="A0A1V8SCQ5"/>
<dbReference type="SUPFAM" id="SSF52047">
    <property type="entry name" value="RNI-like"/>
    <property type="match status" value="1"/>
</dbReference>
<dbReference type="InterPro" id="IPR032675">
    <property type="entry name" value="LRR_dom_sf"/>
</dbReference>
<keyword evidence="3" id="KW-1185">Reference proteome</keyword>
<dbReference type="Proteomes" id="UP000192596">
    <property type="component" value="Unassembled WGS sequence"/>
</dbReference>
<evidence type="ECO:0000313" key="3">
    <source>
        <dbReference type="Proteomes" id="UP000192596"/>
    </source>
</evidence>